<keyword evidence="1" id="KW-1133">Transmembrane helix</keyword>
<keyword evidence="3" id="KW-1185">Reference proteome</keyword>
<reference evidence="2 3" key="1">
    <citation type="submission" date="2016-09" db="EMBL/GenBank/DDBJ databases">
        <title>Streptomyces rubrolavendulae MJM4426 Genome sequencing and assembly.</title>
        <authorList>
            <person name="Kim J.-G."/>
        </authorList>
    </citation>
    <scope>NUCLEOTIDE SEQUENCE [LARGE SCALE GENOMIC DNA]</scope>
    <source>
        <strain evidence="2 3">MJM4426</strain>
    </source>
</reference>
<proteinExistence type="predicted"/>
<dbReference type="EMBL" id="CP017316">
    <property type="protein sequence ID" value="AOT59149.1"/>
    <property type="molecule type" value="Genomic_DNA"/>
</dbReference>
<evidence type="ECO:0000256" key="1">
    <source>
        <dbReference type="SAM" id="Phobius"/>
    </source>
</evidence>
<gene>
    <name evidence="2" type="ORF">A4G23_01981</name>
</gene>
<dbReference type="PATRIC" id="fig|285473.5.peg.2060"/>
<evidence type="ECO:0000313" key="2">
    <source>
        <dbReference type="EMBL" id="AOT59149.1"/>
    </source>
</evidence>
<dbReference type="AlphaFoldDB" id="A0A1D8G113"/>
<accession>A0A1D8G113</accession>
<evidence type="ECO:0008006" key="4">
    <source>
        <dbReference type="Google" id="ProtNLM"/>
    </source>
</evidence>
<dbReference type="KEGG" id="srn:A4G23_01981"/>
<protein>
    <recommendedName>
        <fullName evidence="4">PH domain-containing protein</fullName>
    </recommendedName>
</protein>
<dbReference type="STRING" id="285473.A4G23_01981"/>
<dbReference type="OrthoDB" id="4560886at2"/>
<organism evidence="2 3">
    <name type="scientific">Streptomyces rubrolavendulae</name>
    <dbReference type="NCBI Taxonomy" id="285473"/>
    <lineage>
        <taxon>Bacteria</taxon>
        <taxon>Bacillati</taxon>
        <taxon>Actinomycetota</taxon>
        <taxon>Actinomycetes</taxon>
        <taxon>Kitasatosporales</taxon>
        <taxon>Streptomycetaceae</taxon>
        <taxon>Streptomyces</taxon>
    </lineage>
</organism>
<keyword evidence="1" id="KW-0812">Transmembrane</keyword>
<sequence length="152" mass="16534">MAIKKATIQQQVAAALAQANPADRPLVTIQAVAGPSVWLMSMLGLIGQLFLTYYFVTVTEQAVVIHKADRLTNRPDEIVYALPPAQVAGAIGDIRRNTLWSSFRFRLPGRAQPTRMNVHRQWRDEMDHLLTLLTGTNPAPGAAGAAVPGPRA</sequence>
<keyword evidence="1" id="KW-0472">Membrane</keyword>
<dbReference type="Proteomes" id="UP000095349">
    <property type="component" value="Chromosome"/>
</dbReference>
<dbReference type="GeneID" id="91403535"/>
<feature type="transmembrane region" description="Helical" evidence="1">
    <location>
        <begin position="37"/>
        <end position="56"/>
    </location>
</feature>
<name>A0A1D8G113_9ACTN</name>
<dbReference type="RefSeq" id="WP_031133232.1">
    <property type="nucleotide sequence ID" value="NZ_CP017316.1"/>
</dbReference>
<evidence type="ECO:0000313" key="3">
    <source>
        <dbReference type="Proteomes" id="UP000095349"/>
    </source>
</evidence>